<gene>
    <name evidence="1" type="ORF">K435DRAFT_657903</name>
</gene>
<accession>A0A4S8MD39</accession>
<dbReference type="Pfam" id="PF14223">
    <property type="entry name" value="Retrotran_gag_2"/>
    <property type="match status" value="1"/>
</dbReference>
<feature type="non-terminal residue" evidence="1">
    <location>
        <position position="253"/>
    </location>
</feature>
<keyword evidence="2" id="KW-1185">Reference proteome</keyword>
<evidence type="ECO:0000313" key="2">
    <source>
        <dbReference type="Proteomes" id="UP000297245"/>
    </source>
</evidence>
<dbReference type="OrthoDB" id="3015170at2759"/>
<dbReference type="EMBL" id="ML179110">
    <property type="protein sequence ID" value="THU99988.1"/>
    <property type="molecule type" value="Genomic_DNA"/>
</dbReference>
<sequence length="253" mass="28286">MGPDTNVYSSSTLKLVNRLPNLLENGANWSDYKARVINHASSKGLRRHLAGTARKPGDEIEMKNGVWYKKIPGDTDGLIGSTLFPMTDTDGDALDEKWEEYHKQEALTREFIYETIPKSIFVKVRDLPTAAAVWSQIVSTFENRGTLIASDVLTRLQNIRFTEGQDLRAHLTTMKELQESLAQLGHPVDDLIFVTNIIRSLSDAPSYKPVLTSLDAASRIANKPIKLDVLISSLENEYDQSILKADEKKAQEA</sequence>
<dbReference type="Proteomes" id="UP000297245">
    <property type="component" value="Unassembled WGS sequence"/>
</dbReference>
<name>A0A4S8MD39_DENBC</name>
<evidence type="ECO:0000313" key="1">
    <source>
        <dbReference type="EMBL" id="THU99988.1"/>
    </source>
</evidence>
<dbReference type="AlphaFoldDB" id="A0A4S8MD39"/>
<protein>
    <submittedName>
        <fullName evidence="1">Uncharacterized protein</fullName>
    </submittedName>
</protein>
<proteinExistence type="predicted"/>
<organism evidence="1 2">
    <name type="scientific">Dendrothele bispora (strain CBS 962.96)</name>
    <dbReference type="NCBI Taxonomy" id="1314807"/>
    <lineage>
        <taxon>Eukaryota</taxon>
        <taxon>Fungi</taxon>
        <taxon>Dikarya</taxon>
        <taxon>Basidiomycota</taxon>
        <taxon>Agaricomycotina</taxon>
        <taxon>Agaricomycetes</taxon>
        <taxon>Agaricomycetidae</taxon>
        <taxon>Agaricales</taxon>
        <taxon>Agaricales incertae sedis</taxon>
        <taxon>Dendrothele</taxon>
    </lineage>
</organism>
<reference evidence="1 2" key="1">
    <citation type="journal article" date="2019" name="Nat. Ecol. Evol.">
        <title>Megaphylogeny resolves global patterns of mushroom evolution.</title>
        <authorList>
            <person name="Varga T."/>
            <person name="Krizsan K."/>
            <person name="Foldi C."/>
            <person name="Dima B."/>
            <person name="Sanchez-Garcia M."/>
            <person name="Sanchez-Ramirez S."/>
            <person name="Szollosi G.J."/>
            <person name="Szarkandi J.G."/>
            <person name="Papp V."/>
            <person name="Albert L."/>
            <person name="Andreopoulos W."/>
            <person name="Angelini C."/>
            <person name="Antonin V."/>
            <person name="Barry K.W."/>
            <person name="Bougher N.L."/>
            <person name="Buchanan P."/>
            <person name="Buyck B."/>
            <person name="Bense V."/>
            <person name="Catcheside P."/>
            <person name="Chovatia M."/>
            <person name="Cooper J."/>
            <person name="Damon W."/>
            <person name="Desjardin D."/>
            <person name="Finy P."/>
            <person name="Geml J."/>
            <person name="Haridas S."/>
            <person name="Hughes K."/>
            <person name="Justo A."/>
            <person name="Karasinski D."/>
            <person name="Kautmanova I."/>
            <person name="Kiss B."/>
            <person name="Kocsube S."/>
            <person name="Kotiranta H."/>
            <person name="LaButti K.M."/>
            <person name="Lechner B.E."/>
            <person name="Liimatainen K."/>
            <person name="Lipzen A."/>
            <person name="Lukacs Z."/>
            <person name="Mihaltcheva S."/>
            <person name="Morgado L.N."/>
            <person name="Niskanen T."/>
            <person name="Noordeloos M.E."/>
            <person name="Ohm R.A."/>
            <person name="Ortiz-Santana B."/>
            <person name="Ovrebo C."/>
            <person name="Racz N."/>
            <person name="Riley R."/>
            <person name="Savchenko A."/>
            <person name="Shiryaev A."/>
            <person name="Soop K."/>
            <person name="Spirin V."/>
            <person name="Szebenyi C."/>
            <person name="Tomsovsky M."/>
            <person name="Tulloss R.E."/>
            <person name="Uehling J."/>
            <person name="Grigoriev I.V."/>
            <person name="Vagvolgyi C."/>
            <person name="Papp T."/>
            <person name="Martin F.M."/>
            <person name="Miettinen O."/>
            <person name="Hibbett D.S."/>
            <person name="Nagy L.G."/>
        </authorList>
    </citation>
    <scope>NUCLEOTIDE SEQUENCE [LARGE SCALE GENOMIC DNA]</scope>
    <source>
        <strain evidence="1 2">CBS 962.96</strain>
    </source>
</reference>